<dbReference type="InterPro" id="IPR011009">
    <property type="entry name" value="Kinase-like_dom_sf"/>
</dbReference>
<dbReference type="Proteomes" id="UP000717696">
    <property type="component" value="Unassembled WGS sequence"/>
</dbReference>
<evidence type="ECO:0000313" key="3">
    <source>
        <dbReference type="Proteomes" id="UP000717696"/>
    </source>
</evidence>
<keyword evidence="3" id="KW-1185">Reference proteome</keyword>
<dbReference type="Pfam" id="PF01636">
    <property type="entry name" value="APH"/>
    <property type="match status" value="1"/>
</dbReference>
<dbReference type="AlphaFoldDB" id="A0A9P9CXX1"/>
<reference evidence="2" key="1">
    <citation type="journal article" date="2021" name="Nat. Commun.">
        <title>Genetic determinants of endophytism in the Arabidopsis root mycobiome.</title>
        <authorList>
            <person name="Mesny F."/>
            <person name="Miyauchi S."/>
            <person name="Thiergart T."/>
            <person name="Pickel B."/>
            <person name="Atanasova L."/>
            <person name="Karlsson M."/>
            <person name="Huettel B."/>
            <person name="Barry K.W."/>
            <person name="Haridas S."/>
            <person name="Chen C."/>
            <person name="Bauer D."/>
            <person name="Andreopoulos W."/>
            <person name="Pangilinan J."/>
            <person name="LaButti K."/>
            <person name="Riley R."/>
            <person name="Lipzen A."/>
            <person name="Clum A."/>
            <person name="Drula E."/>
            <person name="Henrissat B."/>
            <person name="Kohler A."/>
            <person name="Grigoriev I.V."/>
            <person name="Martin F.M."/>
            <person name="Hacquard S."/>
        </authorList>
    </citation>
    <scope>NUCLEOTIDE SEQUENCE</scope>
    <source>
        <strain evidence="2">MPI-CAGE-AT-0021</strain>
    </source>
</reference>
<proteinExistence type="predicted"/>
<feature type="domain" description="Aminoglycoside phosphotransferase" evidence="1">
    <location>
        <begin position="118"/>
        <end position="239"/>
    </location>
</feature>
<organism evidence="2 3">
    <name type="scientific">Dactylonectria estremocensis</name>
    <dbReference type="NCBI Taxonomy" id="1079267"/>
    <lineage>
        <taxon>Eukaryota</taxon>
        <taxon>Fungi</taxon>
        <taxon>Dikarya</taxon>
        <taxon>Ascomycota</taxon>
        <taxon>Pezizomycotina</taxon>
        <taxon>Sordariomycetes</taxon>
        <taxon>Hypocreomycetidae</taxon>
        <taxon>Hypocreales</taxon>
        <taxon>Nectriaceae</taxon>
        <taxon>Dactylonectria</taxon>
    </lineage>
</organism>
<dbReference type="SUPFAM" id="SSF56112">
    <property type="entry name" value="Protein kinase-like (PK-like)"/>
    <property type="match status" value="1"/>
</dbReference>
<dbReference type="Gene3D" id="3.90.1200.10">
    <property type="match status" value="1"/>
</dbReference>
<comment type="caution">
    <text evidence="2">The sequence shown here is derived from an EMBL/GenBank/DDBJ whole genome shotgun (WGS) entry which is preliminary data.</text>
</comment>
<dbReference type="EMBL" id="JAGMUU010000081">
    <property type="protein sequence ID" value="KAH7108937.1"/>
    <property type="molecule type" value="Genomic_DNA"/>
</dbReference>
<dbReference type="InterPro" id="IPR002575">
    <property type="entry name" value="Aminoglycoside_PTrfase"/>
</dbReference>
<evidence type="ECO:0000313" key="2">
    <source>
        <dbReference type="EMBL" id="KAH7108937.1"/>
    </source>
</evidence>
<gene>
    <name evidence="2" type="ORF">B0J13DRAFT_579420</name>
</gene>
<dbReference type="OrthoDB" id="5598852at2759"/>
<sequence>MATMQARIAELSRRQIAEFFSDNASTTQEQCNQTAEQILGRRVCPAPVQGSTSYTVVPDDDVGECVVQYRASDSSLDLDFLRCIEQTYGRFVPRHWDSGRLGKLHIYTMGNVGGVSVYLALDQLHGNHCYLLRQTLQDFANFFASAWHNTPASMPSPSREELYSDYSSRLSQLSRGLPERFHPTLKRLISNLPGLFAEDWPLVPNHTDLLENNIHVHRETGRITGICDWKDTTIGPFGTSLGGLETLLGIRTREDGWRYHVNQGGLRDLFWKAFYSAMGPVSPEQMDRIEDARLVGIFLDNGFVYVNAKDQVPVSEGSFNLKYLEAVTLRLWASTGH</sequence>
<evidence type="ECO:0000259" key="1">
    <source>
        <dbReference type="Pfam" id="PF01636"/>
    </source>
</evidence>
<name>A0A9P9CXX1_9HYPO</name>
<protein>
    <recommendedName>
        <fullName evidence="1">Aminoglycoside phosphotransferase domain-containing protein</fullName>
    </recommendedName>
</protein>
<accession>A0A9P9CXX1</accession>